<name>A0A849BIL2_9ACTN</name>
<sequence>MFALSDADLAGGVLDCPGGGSSFTATARAAGVDARAVDPVYARPVADLAVQLREELERGRAWMTARSEAYRWDDHGDPEVLTHRRAASAAAFVAHRRAEPDRYVAASLPHLPMADGAVDLVLSSHFLFTYADRLDAAAHLAALREMLRVARRQVRVYPLLDASGHALPDLLQGVVADLRRDGVDARVQAVAHEFQRGAGHLLVLER</sequence>
<accession>A0A849BIL2</accession>
<dbReference type="EMBL" id="JABEMA010000090">
    <property type="protein sequence ID" value="NNH23020.1"/>
    <property type="molecule type" value="Genomic_DNA"/>
</dbReference>
<dbReference type="Gene3D" id="3.40.50.150">
    <property type="entry name" value="Vaccinia Virus protein VP39"/>
    <property type="match status" value="1"/>
</dbReference>
<feature type="domain" description="Methyltransferase type 11" evidence="1">
    <location>
        <begin position="94"/>
        <end position="153"/>
    </location>
</feature>
<dbReference type="Pfam" id="PF08241">
    <property type="entry name" value="Methyltransf_11"/>
    <property type="match status" value="1"/>
</dbReference>
<dbReference type="AlphaFoldDB" id="A0A849BIL2"/>
<organism evidence="2 3">
    <name type="scientific">Pseudokineococcus marinus</name>
    <dbReference type="NCBI Taxonomy" id="351215"/>
    <lineage>
        <taxon>Bacteria</taxon>
        <taxon>Bacillati</taxon>
        <taxon>Actinomycetota</taxon>
        <taxon>Actinomycetes</taxon>
        <taxon>Kineosporiales</taxon>
        <taxon>Kineosporiaceae</taxon>
        <taxon>Pseudokineococcus</taxon>
    </lineage>
</organism>
<dbReference type="Proteomes" id="UP000555552">
    <property type="component" value="Unassembled WGS sequence"/>
</dbReference>
<evidence type="ECO:0000313" key="3">
    <source>
        <dbReference type="Proteomes" id="UP000555552"/>
    </source>
</evidence>
<protein>
    <submittedName>
        <fullName evidence="2">Methyltransferase domain-containing protein</fullName>
    </submittedName>
</protein>
<reference evidence="2 3" key="1">
    <citation type="submission" date="2020-05" db="EMBL/GenBank/DDBJ databases">
        <title>MicrobeNet Type strains.</title>
        <authorList>
            <person name="Nicholson A.C."/>
        </authorList>
    </citation>
    <scope>NUCLEOTIDE SEQUENCE [LARGE SCALE GENOMIC DNA]</scope>
    <source>
        <strain evidence="2 3">JCM 14547</strain>
    </source>
</reference>
<keyword evidence="2" id="KW-0489">Methyltransferase</keyword>
<evidence type="ECO:0000313" key="2">
    <source>
        <dbReference type="EMBL" id="NNH23020.1"/>
    </source>
</evidence>
<dbReference type="SUPFAM" id="SSF53335">
    <property type="entry name" value="S-adenosyl-L-methionine-dependent methyltransferases"/>
    <property type="match status" value="1"/>
</dbReference>
<comment type="caution">
    <text evidence="2">The sequence shown here is derived from an EMBL/GenBank/DDBJ whole genome shotgun (WGS) entry which is preliminary data.</text>
</comment>
<dbReference type="InterPro" id="IPR013216">
    <property type="entry name" value="Methyltransf_11"/>
</dbReference>
<dbReference type="GO" id="GO:0032259">
    <property type="term" value="P:methylation"/>
    <property type="evidence" value="ECO:0007669"/>
    <property type="project" value="UniProtKB-KW"/>
</dbReference>
<dbReference type="InterPro" id="IPR029063">
    <property type="entry name" value="SAM-dependent_MTases_sf"/>
</dbReference>
<proteinExistence type="predicted"/>
<gene>
    <name evidence="2" type="ORF">HLB09_07935</name>
</gene>
<evidence type="ECO:0000259" key="1">
    <source>
        <dbReference type="Pfam" id="PF08241"/>
    </source>
</evidence>
<keyword evidence="2" id="KW-0808">Transferase</keyword>
<keyword evidence="3" id="KW-1185">Reference proteome</keyword>
<dbReference type="GO" id="GO:0008757">
    <property type="term" value="F:S-adenosylmethionine-dependent methyltransferase activity"/>
    <property type="evidence" value="ECO:0007669"/>
    <property type="project" value="InterPro"/>
</dbReference>